<feature type="transmembrane region" description="Helical" evidence="2">
    <location>
        <begin position="62"/>
        <end position="83"/>
    </location>
</feature>
<keyword evidence="2" id="KW-0472">Membrane</keyword>
<protein>
    <submittedName>
        <fullName evidence="3">Uncharacterized protein</fullName>
    </submittedName>
</protein>
<reference evidence="3 4" key="1">
    <citation type="journal article" date="2018" name="Sci. Rep.">
        <title>Genomic signatures of local adaptation to the degree of environmental predictability in rotifers.</title>
        <authorList>
            <person name="Franch-Gras L."/>
            <person name="Hahn C."/>
            <person name="Garcia-Roger E.M."/>
            <person name="Carmona M.J."/>
            <person name="Serra M."/>
            <person name="Gomez A."/>
        </authorList>
    </citation>
    <scope>NUCLEOTIDE SEQUENCE [LARGE SCALE GENOMIC DNA]</scope>
    <source>
        <strain evidence="3">HYR1</strain>
    </source>
</reference>
<gene>
    <name evidence="3" type="ORF">BpHYR1_043438</name>
</gene>
<dbReference type="Proteomes" id="UP000276133">
    <property type="component" value="Unassembled WGS sequence"/>
</dbReference>
<accession>A0A3M7SUY3</accession>
<keyword evidence="2" id="KW-1133">Transmembrane helix</keyword>
<proteinExistence type="predicted"/>
<name>A0A3M7SUY3_BRAPC</name>
<dbReference type="EMBL" id="REGN01000726">
    <property type="protein sequence ID" value="RNA39634.1"/>
    <property type="molecule type" value="Genomic_DNA"/>
</dbReference>
<evidence type="ECO:0000313" key="4">
    <source>
        <dbReference type="Proteomes" id="UP000276133"/>
    </source>
</evidence>
<keyword evidence="4" id="KW-1185">Reference proteome</keyword>
<evidence type="ECO:0000256" key="1">
    <source>
        <dbReference type="SAM" id="MobiDB-lite"/>
    </source>
</evidence>
<evidence type="ECO:0000256" key="2">
    <source>
        <dbReference type="SAM" id="Phobius"/>
    </source>
</evidence>
<dbReference type="AlphaFoldDB" id="A0A3M7SUY3"/>
<comment type="caution">
    <text evidence="3">The sequence shown here is derived from an EMBL/GenBank/DDBJ whole genome shotgun (WGS) entry which is preliminary data.</text>
</comment>
<sequence>MGGQLFGKLSGLNFGPILEENISIHQLFFLLANKKKRVLPLMFSSPRRIGHISSKIQKNMHFFAAISFFKAIFFEANFFYSGFNKNVTQKKPRPNNVQRGRPSRPVCGSEPANFSDLAGRPKRPSRPT</sequence>
<evidence type="ECO:0000313" key="3">
    <source>
        <dbReference type="EMBL" id="RNA39634.1"/>
    </source>
</evidence>
<feature type="region of interest" description="Disordered" evidence="1">
    <location>
        <begin position="89"/>
        <end position="128"/>
    </location>
</feature>
<organism evidence="3 4">
    <name type="scientific">Brachionus plicatilis</name>
    <name type="common">Marine rotifer</name>
    <name type="synonym">Brachionus muelleri</name>
    <dbReference type="NCBI Taxonomy" id="10195"/>
    <lineage>
        <taxon>Eukaryota</taxon>
        <taxon>Metazoa</taxon>
        <taxon>Spiralia</taxon>
        <taxon>Gnathifera</taxon>
        <taxon>Rotifera</taxon>
        <taxon>Eurotatoria</taxon>
        <taxon>Monogononta</taxon>
        <taxon>Pseudotrocha</taxon>
        <taxon>Ploima</taxon>
        <taxon>Brachionidae</taxon>
        <taxon>Brachionus</taxon>
    </lineage>
</organism>
<keyword evidence="2" id="KW-0812">Transmembrane</keyword>